<evidence type="ECO:0008006" key="5">
    <source>
        <dbReference type="Google" id="ProtNLM"/>
    </source>
</evidence>
<dbReference type="EMBL" id="MU001501">
    <property type="protein sequence ID" value="KAF2444110.1"/>
    <property type="molecule type" value="Genomic_DNA"/>
</dbReference>
<proteinExistence type="predicted"/>
<sequence>MRSVTLLLFFLSGTLSKAQVPFLPDPQRKYVLDVIARALEEEDPVVRQALVATIGFPYIPYQTKGLSGNGRVIIFIGIMMLLINLFCLYVICLWSSYIFQKRGIRNRYQRRSTARNLRLEQEDFLFKQQEFLLRQEAERKFNKA</sequence>
<accession>A0A9P4UBC9</accession>
<feature type="non-terminal residue" evidence="3">
    <location>
        <position position="144"/>
    </location>
</feature>
<dbReference type="OrthoDB" id="3789144at2759"/>
<evidence type="ECO:0000313" key="3">
    <source>
        <dbReference type="EMBL" id="KAF2444110.1"/>
    </source>
</evidence>
<name>A0A9P4UBC9_9PLEO</name>
<evidence type="ECO:0000256" key="1">
    <source>
        <dbReference type="SAM" id="Phobius"/>
    </source>
</evidence>
<keyword evidence="1" id="KW-0472">Membrane</keyword>
<comment type="caution">
    <text evidence="3">The sequence shown here is derived from an EMBL/GenBank/DDBJ whole genome shotgun (WGS) entry which is preliminary data.</text>
</comment>
<evidence type="ECO:0000256" key="2">
    <source>
        <dbReference type="SAM" id="SignalP"/>
    </source>
</evidence>
<feature type="signal peptide" evidence="2">
    <location>
        <begin position="1"/>
        <end position="18"/>
    </location>
</feature>
<protein>
    <recommendedName>
        <fullName evidence="5">DUF202 domain-containing protein</fullName>
    </recommendedName>
</protein>
<dbReference type="Proteomes" id="UP000799764">
    <property type="component" value="Unassembled WGS sequence"/>
</dbReference>
<feature type="chain" id="PRO_5040221164" description="DUF202 domain-containing protein" evidence="2">
    <location>
        <begin position="19"/>
        <end position="144"/>
    </location>
</feature>
<keyword evidence="4" id="KW-1185">Reference proteome</keyword>
<feature type="transmembrane region" description="Helical" evidence="1">
    <location>
        <begin position="72"/>
        <end position="99"/>
    </location>
</feature>
<organism evidence="3 4">
    <name type="scientific">Karstenula rhodostoma CBS 690.94</name>
    <dbReference type="NCBI Taxonomy" id="1392251"/>
    <lineage>
        <taxon>Eukaryota</taxon>
        <taxon>Fungi</taxon>
        <taxon>Dikarya</taxon>
        <taxon>Ascomycota</taxon>
        <taxon>Pezizomycotina</taxon>
        <taxon>Dothideomycetes</taxon>
        <taxon>Pleosporomycetidae</taxon>
        <taxon>Pleosporales</taxon>
        <taxon>Massarineae</taxon>
        <taxon>Didymosphaeriaceae</taxon>
        <taxon>Karstenula</taxon>
    </lineage>
</organism>
<evidence type="ECO:0000313" key="4">
    <source>
        <dbReference type="Proteomes" id="UP000799764"/>
    </source>
</evidence>
<reference evidence="3" key="1">
    <citation type="journal article" date="2020" name="Stud. Mycol.">
        <title>101 Dothideomycetes genomes: a test case for predicting lifestyles and emergence of pathogens.</title>
        <authorList>
            <person name="Haridas S."/>
            <person name="Albert R."/>
            <person name="Binder M."/>
            <person name="Bloem J."/>
            <person name="Labutti K."/>
            <person name="Salamov A."/>
            <person name="Andreopoulos B."/>
            <person name="Baker S."/>
            <person name="Barry K."/>
            <person name="Bills G."/>
            <person name="Bluhm B."/>
            <person name="Cannon C."/>
            <person name="Castanera R."/>
            <person name="Culley D."/>
            <person name="Daum C."/>
            <person name="Ezra D."/>
            <person name="Gonzalez J."/>
            <person name="Henrissat B."/>
            <person name="Kuo A."/>
            <person name="Liang C."/>
            <person name="Lipzen A."/>
            <person name="Lutzoni F."/>
            <person name="Magnuson J."/>
            <person name="Mondo S."/>
            <person name="Nolan M."/>
            <person name="Ohm R."/>
            <person name="Pangilinan J."/>
            <person name="Park H.-J."/>
            <person name="Ramirez L."/>
            <person name="Alfaro M."/>
            <person name="Sun H."/>
            <person name="Tritt A."/>
            <person name="Yoshinaga Y."/>
            <person name="Zwiers L.-H."/>
            <person name="Turgeon B."/>
            <person name="Goodwin S."/>
            <person name="Spatafora J."/>
            <person name="Crous P."/>
            <person name="Grigoriev I."/>
        </authorList>
    </citation>
    <scope>NUCLEOTIDE SEQUENCE</scope>
    <source>
        <strain evidence="3">CBS 690.94</strain>
    </source>
</reference>
<keyword evidence="1" id="KW-1133">Transmembrane helix</keyword>
<gene>
    <name evidence="3" type="ORF">P171DRAFT_432192</name>
</gene>
<keyword evidence="1" id="KW-0812">Transmembrane</keyword>
<dbReference type="AlphaFoldDB" id="A0A9P4UBC9"/>
<keyword evidence="2" id="KW-0732">Signal</keyword>